<sequence length="143" mass="15841">MGRRALMTLERLEQLGSLELKEEWARFHGAPAPSVTPDLLRLGIAYRLQEKKQGGLSRESKRLLRQAVAIAQQDNATAAPLRRLTPGTRLVRDWHGAGHTVTVLDEGFEYDGRTWRSLTAIAKAITGTHRNGPRFFGLTGNAA</sequence>
<evidence type="ECO:0000313" key="1">
    <source>
        <dbReference type="EMBL" id="MDC8754771.1"/>
    </source>
</evidence>
<dbReference type="InterPro" id="IPR021322">
    <property type="entry name" value="DUF2924"/>
</dbReference>
<accession>A0ABT5JPR6</accession>
<dbReference type="Pfam" id="PF11149">
    <property type="entry name" value="DUF2924"/>
    <property type="match status" value="1"/>
</dbReference>
<dbReference type="Proteomes" id="UP001216558">
    <property type="component" value="Unassembled WGS sequence"/>
</dbReference>
<protein>
    <submittedName>
        <fullName evidence="1">DUF2924 domain-containing protein</fullName>
    </submittedName>
</protein>
<organism evidence="1 2">
    <name type="scientific">Erythrobacter fulvus</name>
    <dbReference type="NCBI Taxonomy" id="2987523"/>
    <lineage>
        <taxon>Bacteria</taxon>
        <taxon>Pseudomonadati</taxon>
        <taxon>Pseudomonadota</taxon>
        <taxon>Alphaproteobacteria</taxon>
        <taxon>Sphingomonadales</taxon>
        <taxon>Erythrobacteraceae</taxon>
        <taxon>Erythrobacter/Porphyrobacter group</taxon>
        <taxon>Erythrobacter</taxon>
    </lineage>
</organism>
<comment type="caution">
    <text evidence="1">The sequence shown here is derived from an EMBL/GenBank/DDBJ whole genome shotgun (WGS) entry which is preliminary data.</text>
</comment>
<keyword evidence="2" id="KW-1185">Reference proteome</keyword>
<dbReference type="RefSeq" id="WP_273677943.1">
    <property type="nucleotide sequence ID" value="NZ_JAQQXQ010000006.1"/>
</dbReference>
<reference evidence="1 2" key="1">
    <citation type="submission" date="2022-10" db="EMBL/GenBank/DDBJ databases">
        <title>Erythrobacter sp. sf7 Genome sequencing.</title>
        <authorList>
            <person name="Park S."/>
        </authorList>
    </citation>
    <scope>NUCLEOTIDE SEQUENCE [LARGE SCALE GENOMIC DNA]</scope>
    <source>
        <strain evidence="2">sf7</strain>
    </source>
</reference>
<dbReference type="EMBL" id="JAQQXQ010000006">
    <property type="protein sequence ID" value="MDC8754771.1"/>
    <property type="molecule type" value="Genomic_DNA"/>
</dbReference>
<name>A0ABT5JPR6_9SPHN</name>
<proteinExistence type="predicted"/>
<evidence type="ECO:0000313" key="2">
    <source>
        <dbReference type="Proteomes" id="UP001216558"/>
    </source>
</evidence>
<gene>
    <name evidence="1" type="ORF">OIK40_08970</name>
</gene>